<proteinExistence type="predicted"/>
<dbReference type="EMBL" id="BGZK01000029">
    <property type="protein sequence ID" value="GBP08087.1"/>
    <property type="molecule type" value="Genomic_DNA"/>
</dbReference>
<gene>
    <name evidence="2" type="ORF">EVAR_2892_1</name>
</gene>
<organism evidence="2 3">
    <name type="scientific">Eumeta variegata</name>
    <name type="common">Bagworm moth</name>
    <name type="synonym">Eumeta japonica</name>
    <dbReference type="NCBI Taxonomy" id="151549"/>
    <lineage>
        <taxon>Eukaryota</taxon>
        <taxon>Metazoa</taxon>
        <taxon>Ecdysozoa</taxon>
        <taxon>Arthropoda</taxon>
        <taxon>Hexapoda</taxon>
        <taxon>Insecta</taxon>
        <taxon>Pterygota</taxon>
        <taxon>Neoptera</taxon>
        <taxon>Endopterygota</taxon>
        <taxon>Lepidoptera</taxon>
        <taxon>Glossata</taxon>
        <taxon>Ditrysia</taxon>
        <taxon>Tineoidea</taxon>
        <taxon>Psychidae</taxon>
        <taxon>Oiketicinae</taxon>
        <taxon>Eumeta</taxon>
    </lineage>
</organism>
<evidence type="ECO:0000313" key="2">
    <source>
        <dbReference type="EMBL" id="GBP08087.1"/>
    </source>
</evidence>
<dbReference type="AlphaFoldDB" id="A0A4C1T3Q7"/>
<sequence length="327" mass="36616">MSLEDEIRLFWEYVKREEELRWPSPPPSSRSPSVRYPIHSSKAANALVTLQRLRVSMGCCEMLKIIIATSFLTSAVLSADISAAYALFEKQAAFKPDLITSPVEQHVKRELNPENHPVYKPTETRNEARSRSEPVKSRDLVMKSEMLSDQPAPSETGVNRVDMSPNPDFVPTPPRVEVAYPDIPYAPGYGYDPAFTGSNSYDYYGGNGLSAYYPEQETSTWGLLWSQVPDARTLVTYVGRSIAWIFESAVVLAIGSFMTVAVCSYTTLCSIHFNGIGPIHEEMRSLISPERLEKIGHAADFVKNAIDKYQKIQKVSDAVSVRRSHEN</sequence>
<dbReference type="OrthoDB" id="6618165at2759"/>
<reference evidence="2 3" key="1">
    <citation type="journal article" date="2019" name="Commun. Biol.">
        <title>The bagworm genome reveals a unique fibroin gene that provides high tensile strength.</title>
        <authorList>
            <person name="Kono N."/>
            <person name="Nakamura H."/>
            <person name="Ohtoshi R."/>
            <person name="Tomita M."/>
            <person name="Numata K."/>
            <person name="Arakawa K."/>
        </authorList>
    </citation>
    <scope>NUCLEOTIDE SEQUENCE [LARGE SCALE GENOMIC DNA]</scope>
</reference>
<evidence type="ECO:0000313" key="3">
    <source>
        <dbReference type="Proteomes" id="UP000299102"/>
    </source>
</evidence>
<accession>A0A4C1T3Q7</accession>
<name>A0A4C1T3Q7_EUMVA</name>
<feature type="region of interest" description="Disordered" evidence="1">
    <location>
        <begin position="111"/>
        <end position="168"/>
    </location>
</feature>
<feature type="compositionally biased region" description="Basic and acidic residues" evidence="1">
    <location>
        <begin position="122"/>
        <end position="142"/>
    </location>
</feature>
<dbReference type="STRING" id="151549.A0A4C1T3Q7"/>
<keyword evidence="3" id="KW-1185">Reference proteome</keyword>
<evidence type="ECO:0000256" key="1">
    <source>
        <dbReference type="SAM" id="MobiDB-lite"/>
    </source>
</evidence>
<dbReference type="Proteomes" id="UP000299102">
    <property type="component" value="Unassembled WGS sequence"/>
</dbReference>
<protein>
    <submittedName>
        <fullName evidence="2">Uncharacterized protein</fullName>
    </submittedName>
</protein>
<comment type="caution">
    <text evidence="2">The sequence shown here is derived from an EMBL/GenBank/DDBJ whole genome shotgun (WGS) entry which is preliminary data.</text>
</comment>